<keyword evidence="3" id="KW-0786">Thiamine pyrophosphate</keyword>
<evidence type="ECO:0000313" key="8">
    <source>
        <dbReference type="Proteomes" id="UP000295301"/>
    </source>
</evidence>
<comment type="caution">
    <text evidence="7">The sequence shown here is derived from an EMBL/GenBank/DDBJ whole genome shotgun (WGS) entry which is preliminary data.</text>
</comment>
<dbReference type="InterPro" id="IPR050642">
    <property type="entry name" value="PDH_E1_Alpha_Subunit"/>
</dbReference>
<dbReference type="SUPFAM" id="SSF52518">
    <property type="entry name" value="Thiamin diphosphate-binding fold (THDP-binding)"/>
    <property type="match status" value="1"/>
</dbReference>
<dbReference type="Gene3D" id="3.40.50.970">
    <property type="match status" value="1"/>
</dbReference>
<reference evidence="7 8" key="1">
    <citation type="submission" date="2019-03" db="EMBL/GenBank/DDBJ databases">
        <title>Ruegeria lutea sp. nov., a novel strain, isolated from marine sediment, the Masan Bay, South Korea.</title>
        <authorList>
            <person name="Kim J."/>
            <person name="Kim D.-Y."/>
            <person name="Lee S.-S."/>
        </authorList>
    </citation>
    <scope>NUCLEOTIDE SEQUENCE [LARGE SCALE GENOMIC DNA]</scope>
    <source>
        <strain evidence="7 8">318-1</strain>
    </source>
</reference>
<dbReference type="Proteomes" id="UP000295301">
    <property type="component" value="Unassembled WGS sequence"/>
</dbReference>
<evidence type="ECO:0000256" key="4">
    <source>
        <dbReference type="ARBA" id="ARBA00025211"/>
    </source>
</evidence>
<proteinExistence type="predicted"/>
<dbReference type="OrthoDB" id="7821727at2"/>
<dbReference type="InterPro" id="IPR001017">
    <property type="entry name" value="DH_E1"/>
</dbReference>
<keyword evidence="8" id="KW-1185">Reference proteome</keyword>
<evidence type="ECO:0000256" key="1">
    <source>
        <dbReference type="ARBA" id="ARBA00001964"/>
    </source>
</evidence>
<dbReference type="PANTHER" id="PTHR11516">
    <property type="entry name" value="PYRUVATE DEHYDROGENASE E1 COMPONENT, ALPHA SUBUNIT BACTERIAL AND ORGANELLAR"/>
    <property type="match status" value="1"/>
</dbReference>
<dbReference type="PANTHER" id="PTHR11516:SF60">
    <property type="entry name" value="PYRUVATE DEHYDROGENASE E1 COMPONENT SUBUNIT ALPHA"/>
    <property type="match status" value="1"/>
</dbReference>
<organism evidence="7 8">
    <name type="scientific">Antarcticimicrobium luteum</name>
    <dbReference type="NCBI Taxonomy" id="2547397"/>
    <lineage>
        <taxon>Bacteria</taxon>
        <taxon>Pseudomonadati</taxon>
        <taxon>Pseudomonadota</taxon>
        <taxon>Alphaproteobacteria</taxon>
        <taxon>Rhodobacterales</taxon>
        <taxon>Paracoccaceae</taxon>
        <taxon>Antarcticimicrobium</taxon>
    </lineage>
</organism>
<dbReference type="EMBL" id="SMUV01000064">
    <property type="protein sequence ID" value="TDK48140.1"/>
    <property type="molecule type" value="Genomic_DNA"/>
</dbReference>
<dbReference type="CDD" id="cd02000">
    <property type="entry name" value="TPP_E1_PDC_ADC_BCADC"/>
    <property type="match status" value="1"/>
</dbReference>
<evidence type="ECO:0000256" key="5">
    <source>
        <dbReference type="ARBA" id="ARBA00051231"/>
    </source>
</evidence>
<gene>
    <name evidence="7" type="ORF">E1832_10675</name>
</gene>
<keyword evidence="2" id="KW-0560">Oxidoreductase</keyword>
<dbReference type="AlphaFoldDB" id="A0A4R5V7X6"/>
<name>A0A4R5V7X6_9RHOB</name>
<evidence type="ECO:0000259" key="6">
    <source>
        <dbReference type="Pfam" id="PF00676"/>
    </source>
</evidence>
<dbReference type="Pfam" id="PF00676">
    <property type="entry name" value="E1_dh"/>
    <property type="match status" value="1"/>
</dbReference>
<comment type="function">
    <text evidence="4">The pyruvate dehydrogenase complex catalyzes the overall conversion of pyruvate to acetyl-CoA and CO(2). It contains multiple copies of three enzymatic components: pyruvate dehydrogenase (E1), dihydrolipoamide acetyltransferase (E2) and lipoamide dehydrogenase (E3).</text>
</comment>
<comment type="catalytic activity">
    <reaction evidence="5">
        <text>N(6)-[(R)-lipoyl]-L-lysyl-[protein] + pyruvate + H(+) = N(6)-[(R)-S(8)-acetyldihydrolipoyl]-L-lysyl-[protein] + CO2</text>
        <dbReference type="Rhea" id="RHEA:19189"/>
        <dbReference type="Rhea" id="RHEA-COMP:10474"/>
        <dbReference type="Rhea" id="RHEA-COMP:10478"/>
        <dbReference type="ChEBI" id="CHEBI:15361"/>
        <dbReference type="ChEBI" id="CHEBI:15378"/>
        <dbReference type="ChEBI" id="CHEBI:16526"/>
        <dbReference type="ChEBI" id="CHEBI:83099"/>
        <dbReference type="ChEBI" id="CHEBI:83111"/>
        <dbReference type="EC" id="1.2.4.1"/>
    </reaction>
</comment>
<accession>A0A4R5V7X6</accession>
<dbReference type="InterPro" id="IPR029061">
    <property type="entry name" value="THDP-binding"/>
</dbReference>
<evidence type="ECO:0000256" key="3">
    <source>
        <dbReference type="ARBA" id="ARBA00023052"/>
    </source>
</evidence>
<comment type="cofactor">
    <cofactor evidence="1">
        <name>thiamine diphosphate</name>
        <dbReference type="ChEBI" id="CHEBI:58937"/>
    </cofactor>
</comment>
<dbReference type="GO" id="GO:0004739">
    <property type="term" value="F:pyruvate dehydrogenase (acetyl-transferring) activity"/>
    <property type="evidence" value="ECO:0007669"/>
    <property type="project" value="UniProtKB-EC"/>
</dbReference>
<sequence length="314" mass="33338">MERIRAFEETARRAAVEEGLVLGAIHLSIGQEAVAVGLIESLRRDDYITSTHRGHGHTLAKGADPQAMMKELLGRAGGCCGGKGGSMHIADFGVGMLGANGVVSANITIAAGAAHGVKLLGGDQVVVCFFGDGAANRGPFLEGLNWAGVFDLPILFVCEDNRYSASTLTAAMTSGNVAGRARALGLRVTEIDGNDVEELAQVAAEITARIRETGQPEFLHALTYRLDGHTYFDPATYRPEGEAERMRAERDPIARQRELLFEAGLSVAELNTVREAARDEMAAALEAARAAPWPDEASVFDDVQDVGSPAMEAF</sequence>
<evidence type="ECO:0000256" key="2">
    <source>
        <dbReference type="ARBA" id="ARBA00023002"/>
    </source>
</evidence>
<feature type="domain" description="Dehydrogenase E1 component" evidence="6">
    <location>
        <begin position="2"/>
        <end position="294"/>
    </location>
</feature>
<evidence type="ECO:0000313" key="7">
    <source>
        <dbReference type="EMBL" id="TDK48140.1"/>
    </source>
</evidence>
<dbReference type="GO" id="GO:0006086">
    <property type="term" value="P:pyruvate decarboxylation to acetyl-CoA"/>
    <property type="evidence" value="ECO:0007669"/>
    <property type="project" value="TreeGrafter"/>
</dbReference>
<protein>
    <submittedName>
        <fullName evidence="7">Thiamine pyrophosphate-dependent dehydrogenase E1 component subunit alpha</fullName>
    </submittedName>
</protein>